<protein>
    <recommendedName>
        <fullName evidence="4">PQQ-like domain-containing protein</fullName>
    </recommendedName>
</protein>
<proteinExistence type="predicted"/>
<feature type="compositionally biased region" description="Gly residues" evidence="1">
    <location>
        <begin position="61"/>
        <end position="93"/>
    </location>
</feature>
<name>A0A1H6URF3_9BURK</name>
<dbReference type="EMBL" id="FNYE01000005">
    <property type="protein sequence ID" value="SEI90482.1"/>
    <property type="molecule type" value="Genomic_DNA"/>
</dbReference>
<accession>A0A1H6URF3</accession>
<dbReference type="RefSeq" id="WP_407668915.1">
    <property type="nucleotide sequence ID" value="NZ_FNYE01000005.1"/>
</dbReference>
<feature type="compositionally biased region" description="Low complexity" evidence="1">
    <location>
        <begin position="46"/>
        <end position="60"/>
    </location>
</feature>
<evidence type="ECO:0000256" key="1">
    <source>
        <dbReference type="SAM" id="MobiDB-lite"/>
    </source>
</evidence>
<gene>
    <name evidence="2" type="ORF">SAMN05192539_10054</name>
</gene>
<dbReference type="STRING" id="667676.SAMN05192539_10054"/>
<feature type="compositionally biased region" description="Low complexity" evidence="1">
    <location>
        <begin position="94"/>
        <end position="112"/>
    </location>
</feature>
<keyword evidence="3" id="KW-1185">Reference proteome</keyword>
<sequence length="617" mass="62916">MQPLHSVSRDHARRCSSQPPCTLSCLGKTTAALTLALLFTACGNGSSSSDSTNNSSTTGSSGSGSTSGSGSSSGSGPGSSSGSGSASGSGNGTSGTASSSGNNTTGTATPSSSTVALATDVLMHHNDLARTGQMLAETTLTLSNVNSALFGKVAFLAADGKVDGQPLSVTSLSINGTTHNVIYVVSEHNSVYAYDADNQALLWQVSLTGANETPSDDRGCGDITPEIGITSTPVIDRNRGPHGVLYAVAMTKDASGGIHHRLHALDLANGAELFGGPSEIAATYPGTGGNSVNGVLTFDPSLHTERAALTLVNGNIYMGWTAHCMAGPYTGWIMSYSADTLKQTGVVNIAPNGHQGSVWMAGSGMASDGASIYVVDGNGTFGTTLDANGFPVDSNFGDSFMKLSTSPLKITDYFAPLDVVQLANNDNDFGSGGAMLLPDQKTADGSVKHLAVAAGKDNKIYVVDRDSMGKFSPTSNNIWQVLTGTLAGGIWGSPAYFNGTVYFGGLNDSIKALPVTNAMLAATAASKSPTTFAYPGTVPAISANGTSNAILWAAENGTTGALHAYDATNLARELYNSNQAGTRDQWGAGNKFITPMISRGKVYVGATNGVAVFGLRQ</sequence>
<evidence type="ECO:0000313" key="2">
    <source>
        <dbReference type="EMBL" id="SEI90482.1"/>
    </source>
</evidence>
<dbReference type="SUPFAM" id="SSF50998">
    <property type="entry name" value="Quinoprotein alcohol dehydrogenase-like"/>
    <property type="match status" value="1"/>
</dbReference>
<dbReference type="InterPro" id="IPR011047">
    <property type="entry name" value="Quinoprotein_ADH-like_sf"/>
</dbReference>
<dbReference type="AlphaFoldDB" id="A0A1H6URF3"/>
<dbReference type="Gene3D" id="2.130.10.10">
    <property type="entry name" value="YVTN repeat-like/Quinoprotein amine dehydrogenase"/>
    <property type="match status" value="2"/>
</dbReference>
<reference evidence="3" key="1">
    <citation type="submission" date="2016-10" db="EMBL/GenBank/DDBJ databases">
        <authorList>
            <person name="Varghese N."/>
            <person name="Submissions S."/>
        </authorList>
    </citation>
    <scope>NUCLEOTIDE SEQUENCE [LARGE SCALE GENOMIC DNA]</scope>
    <source>
        <strain evidence="3">LMG 26031</strain>
    </source>
</reference>
<organism evidence="2 3">
    <name type="scientific">Paraburkholderia diazotrophica</name>
    <dbReference type="NCBI Taxonomy" id="667676"/>
    <lineage>
        <taxon>Bacteria</taxon>
        <taxon>Pseudomonadati</taxon>
        <taxon>Pseudomonadota</taxon>
        <taxon>Betaproteobacteria</taxon>
        <taxon>Burkholderiales</taxon>
        <taxon>Burkholderiaceae</taxon>
        <taxon>Paraburkholderia</taxon>
    </lineage>
</organism>
<feature type="region of interest" description="Disordered" evidence="1">
    <location>
        <begin position="1"/>
        <end position="20"/>
    </location>
</feature>
<dbReference type="Proteomes" id="UP000198866">
    <property type="component" value="Unassembled WGS sequence"/>
</dbReference>
<evidence type="ECO:0008006" key="4">
    <source>
        <dbReference type="Google" id="ProtNLM"/>
    </source>
</evidence>
<evidence type="ECO:0000313" key="3">
    <source>
        <dbReference type="Proteomes" id="UP000198866"/>
    </source>
</evidence>
<feature type="region of interest" description="Disordered" evidence="1">
    <location>
        <begin position="46"/>
        <end position="112"/>
    </location>
</feature>
<dbReference type="InterPro" id="IPR015943">
    <property type="entry name" value="WD40/YVTN_repeat-like_dom_sf"/>
</dbReference>